<keyword evidence="1" id="KW-0472">Membrane</keyword>
<name>A0A1S2LFH4_9BACI</name>
<dbReference type="PIRSF" id="PIRSF030042">
    <property type="entry name" value="UCP030042"/>
    <property type="match status" value="1"/>
</dbReference>
<dbReference type="AlphaFoldDB" id="A0A1S2LFH4"/>
<sequence>MREIPISYVKTNQIIMVILTLSSIVLQSILLLFIAFLFVITPLVLGQKANLAFYIAKRLFPHNVGGETEAAVLQKFNQTIGGLLLTLALLIYLWTGSWVAWLLTGMVTLAATVALLGFCVGCFLYFQFKKLKHVLKGN</sequence>
<dbReference type="InterPro" id="IPR025508">
    <property type="entry name" value="DUF4395"/>
</dbReference>
<dbReference type="EMBL" id="MLQR01000048">
    <property type="protein sequence ID" value="OIJ10813.1"/>
    <property type="molecule type" value="Genomic_DNA"/>
</dbReference>
<proteinExistence type="predicted"/>
<feature type="transmembrane region" description="Helical" evidence="1">
    <location>
        <begin position="107"/>
        <end position="126"/>
    </location>
</feature>
<dbReference type="OrthoDB" id="2376580at2"/>
<feature type="transmembrane region" description="Helical" evidence="1">
    <location>
        <begin position="83"/>
        <end position="101"/>
    </location>
</feature>
<protein>
    <recommendedName>
        <fullName evidence="2">DUF4395 domain-containing protein</fullName>
    </recommendedName>
</protein>
<evidence type="ECO:0000313" key="3">
    <source>
        <dbReference type="EMBL" id="OIJ10813.1"/>
    </source>
</evidence>
<keyword evidence="4" id="KW-1185">Reference proteome</keyword>
<evidence type="ECO:0000313" key="4">
    <source>
        <dbReference type="Proteomes" id="UP000179524"/>
    </source>
</evidence>
<dbReference type="Pfam" id="PF14340">
    <property type="entry name" value="DUF4395"/>
    <property type="match status" value="1"/>
</dbReference>
<accession>A0A1S2LFH4</accession>
<organism evidence="3 4">
    <name type="scientific">Anaerobacillus alkalilacustris</name>
    <dbReference type="NCBI Taxonomy" id="393763"/>
    <lineage>
        <taxon>Bacteria</taxon>
        <taxon>Bacillati</taxon>
        <taxon>Bacillota</taxon>
        <taxon>Bacilli</taxon>
        <taxon>Bacillales</taxon>
        <taxon>Bacillaceae</taxon>
        <taxon>Anaerobacillus</taxon>
    </lineage>
</organism>
<keyword evidence="1" id="KW-0812">Transmembrane</keyword>
<dbReference type="Proteomes" id="UP000179524">
    <property type="component" value="Unassembled WGS sequence"/>
</dbReference>
<evidence type="ECO:0000256" key="1">
    <source>
        <dbReference type="SAM" id="Phobius"/>
    </source>
</evidence>
<evidence type="ECO:0000259" key="2">
    <source>
        <dbReference type="Pfam" id="PF14340"/>
    </source>
</evidence>
<feature type="domain" description="DUF4395" evidence="2">
    <location>
        <begin position="7"/>
        <end position="130"/>
    </location>
</feature>
<feature type="transmembrane region" description="Helical" evidence="1">
    <location>
        <begin position="14"/>
        <end position="40"/>
    </location>
</feature>
<gene>
    <name evidence="3" type="ORF">BKP37_17260</name>
</gene>
<comment type="caution">
    <text evidence="3">The sequence shown here is derived from an EMBL/GenBank/DDBJ whole genome shotgun (WGS) entry which is preliminary data.</text>
</comment>
<keyword evidence="1" id="KW-1133">Transmembrane helix</keyword>
<dbReference type="InterPro" id="IPR016942">
    <property type="entry name" value="UCP030042"/>
</dbReference>
<reference evidence="3 4" key="1">
    <citation type="submission" date="2016-10" db="EMBL/GenBank/DDBJ databases">
        <title>Draft genome sequences of four alkaliphilic bacteria belonging to the Anaerobacillus genus.</title>
        <authorList>
            <person name="Bassil N.M."/>
            <person name="Lloyd J.R."/>
        </authorList>
    </citation>
    <scope>NUCLEOTIDE SEQUENCE [LARGE SCALE GENOMIC DNA]</scope>
    <source>
        <strain evidence="3 4">DSM 18345</strain>
    </source>
</reference>